<proteinExistence type="predicted"/>
<feature type="region of interest" description="Disordered" evidence="1">
    <location>
        <begin position="66"/>
        <end position="89"/>
    </location>
</feature>
<evidence type="ECO:0000313" key="2">
    <source>
        <dbReference type="EMBL" id="KON63247.1"/>
    </source>
</evidence>
<reference evidence="2" key="1">
    <citation type="submission" date="2015-08" db="EMBL/GenBank/DDBJ databases">
        <title>Draft genome sequence of Komagataeibacter europaeus CECT 8546 a cellulose producer strain from vinegar produced by the traditional method.</title>
        <authorList>
            <person name="Poehlein A."/>
            <person name="Valera M.J."/>
            <person name="Haack F.S."/>
            <person name="Mas A."/>
            <person name="Daniel R."/>
            <person name="Streit W.R."/>
            <person name="Mateo E."/>
        </authorList>
    </citation>
    <scope>NUCLEOTIDE SEQUENCE [LARGE SCALE GENOMIC DNA]</scope>
    <source>
        <strain evidence="2">CECT 8546</strain>
    </source>
</reference>
<dbReference type="Proteomes" id="UP000037566">
    <property type="component" value="Unassembled WGS sequence"/>
</dbReference>
<keyword evidence="3" id="KW-1185">Reference proteome</keyword>
<feature type="compositionally biased region" description="Polar residues" evidence="1">
    <location>
        <begin position="79"/>
        <end position="89"/>
    </location>
</feature>
<gene>
    <name evidence="2" type="ORF">KOEU_32570</name>
</gene>
<sequence length="89" mass="9536">MTVTANTHAHDAVDPDAMMVALLREYGLPGARERARHHIGRCVEAGLADDAAFWMQISNHLDALASSDYGPADLRTPSGPVSPTARQPD</sequence>
<accession>A0A0M0EDA3</accession>
<evidence type="ECO:0000256" key="1">
    <source>
        <dbReference type="SAM" id="MobiDB-lite"/>
    </source>
</evidence>
<name>A0A0M0EDA3_KOMEU</name>
<evidence type="ECO:0000313" key="3">
    <source>
        <dbReference type="Proteomes" id="UP000037566"/>
    </source>
</evidence>
<dbReference type="PATRIC" id="fig|33995.3.peg.3610"/>
<comment type="caution">
    <text evidence="2">The sequence shown here is derived from an EMBL/GenBank/DDBJ whole genome shotgun (WGS) entry which is preliminary data.</text>
</comment>
<dbReference type="EMBL" id="LHUQ01000036">
    <property type="protein sequence ID" value="KON63247.1"/>
    <property type="molecule type" value="Genomic_DNA"/>
</dbReference>
<protein>
    <submittedName>
        <fullName evidence="2">Uncharacterized protein</fullName>
    </submittedName>
</protein>
<dbReference type="AlphaFoldDB" id="A0A0M0EDA3"/>
<organism evidence="2 3">
    <name type="scientific">Komagataeibacter europaeus</name>
    <name type="common">Gluconacetobacter europaeus</name>
    <dbReference type="NCBI Taxonomy" id="33995"/>
    <lineage>
        <taxon>Bacteria</taxon>
        <taxon>Pseudomonadati</taxon>
        <taxon>Pseudomonadota</taxon>
        <taxon>Alphaproteobacteria</taxon>
        <taxon>Acetobacterales</taxon>
        <taxon>Acetobacteraceae</taxon>
        <taxon>Komagataeibacter</taxon>
    </lineage>
</organism>